<dbReference type="SUPFAM" id="SSF53448">
    <property type="entry name" value="Nucleotide-diphospho-sugar transferases"/>
    <property type="match status" value="1"/>
</dbReference>
<feature type="site" description="Positions MEP for the nucleophilic attack" evidence="3">
    <location>
        <position position="154"/>
    </location>
</feature>
<proteinExistence type="inferred from homology"/>
<evidence type="ECO:0000256" key="1">
    <source>
        <dbReference type="ARBA" id="ARBA00022679"/>
    </source>
</evidence>
<dbReference type="AlphaFoldDB" id="A0A562T460"/>
<evidence type="ECO:0000256" key="2">
    <source>
        <dbReference type="ARBA" id="ARBA00022695"/>
    </source>
</evidence>
<comment type="function">
    <text evidence="3">Catalyzes the formation of 4-diphosphocytidyl-2-C-methyl-D-erythritol from CTP and 2-C-methyl-D-erythritol 4-phosphate (MEP).</text>
</comment>
<dbReference type="RefSeq" id="WP_145712772.1">
    <property type="nucleotide sequence ID" value="NZ_BAAAFY010000001.1"/>
</dbReference>
<keyword evidence="5" id="KW-1185">Reference proteome</keyword>
<dbReference type="InterPro" id="IPR034683">
    <property type="entry name" value="IspD/TarI"/>
</dbReference>
<dbReference type="UniPathway" id="UPA00056">
    <property type="reaction ID" value="UER00093"/>
</dbReference>
<dbReference type="Proteomes" id="UP000316778">
    <property type="component" value="Unassembled WGS sequence"/>
</dbReference>
<dbReference type="NCBIfam" id="NF001186">
    <property type="entry name" value="PRK00155.2-3"/>
    <property type="match status" value="1"/>
</dbReference>
<feature type="site" description="Transition state stabilizer" evidence="3">
    <location>
        <position position="18"/>
    </location>
</feature>
<dbReference type="EC" id="2.7.7.60" evidence="3"/>
<dbReference type="PANTHER" id="PTHR32125">
    <property type="entry name" value="2-C-METHYL-D-ERYTHRITOL 4-PHOSPHATE CYTIDYLYLTRANSFERASE, CHLOROPLASTIC"/>
    <property type="match status" value="1"/>
</dbReference>
<evidence type="ECO:0000256" key="3">
    <source>
        <dbReference type="HAMAP-Rule" id="MF_00108"/>
    </source>
</evidence>
<comment type="pathway">
    <text evidence="3">Isoprenoid biosynthesis; isopentenyl diphosphate biosynthesis via DXP pathway; isopentenyl diphosphate from 1-deoxy-D-xylulose 5-phosphate: step 2/6.</text>
</comment>
<sequence length="224" mass="24355">MEQRKKIAVIVAGGAGTRMGSATPKQFLELAGRPVLYHTIAAFVNAYADMQVVLVVPEAHFGPARQVLEGFAAPPPVTLVKGGETRFHSVKNGLQTVQEKAVVFVHDGVRPLLSAALIHSCYEQALLHGNAIPVTDVKDSLREVNGTGNKAVNREQFRIIQTPQTFLSEQLLPAFELPYDPLFTDEATVVERLGHRIHLVAGEESNIKITRPLDLVIAQALLNG</sequence>
<keyword evidence="3" id="KW-0414">Isoprene biosynthesis</keyword>
<dbReference type="InterPro" id="IPR050088">
    <property type="entry name" value="IspD/TarI_cytidylyltransf_bact"/>
</dbReference>
<accession>A0A562T460</accession>
<protein>
    <recommendedName>
        <fullName evidence="3">2-C-methyl-D-erythritol 4-phosphate cytidylyltransferase</fullName>
        <ecNumber evidence="3">2.7.7.60</ecNumber>
    </recommendedName>
    <alternativeName>
        <fullName evidence="3">4-diphosphocytidyl-2C-methyl-D-erythritol synthase</fullName>
    </alternativeName>
    <alternativeName>
        <fullName evidence="3">MEP cytidylyltransferase</fullName>
        <shortName evidence="3">MCT</shortName>
    </alternativeName>
</protein>
<dbReference type="HAMAP" id="MF_00108">
    <property type="entry name" value="IspD"/>
    <property type="match status" value="1"/>
</dbReference>
<dbReference type="OrthoDB" id="9806837at2"/>
<dbReference type="InterPro" id="IPR001228">
    <property type="entry name" value="IspD"/>
</dbReference>
<dbReference type="PANTHER" id="PTHR32125:SF4">
    <property type="entry name" value="2-C-METHYL-D-ERYTHRITOL 4-PHOSPHATE CYTIDYLYLTRANSFERASE, CHLOROPLASTIC"/>
    <property type="match status" value="1"/>
</dbReference>
<gene>
    <name evidence="3" type="primary">ispD</name>
    <name evidence="4" type="ORF">LX66_2098</name>
</gene>
<dbReference type="Pfam" id="PF01128">
    <property type="entry name" value="IspD"/>
    <property type="match status" value="1"/>
</dbReference>
<dbReference type="NCBIfam" id="TIGR00453">
    <property type="entry name" value="ispD"/>
    <property type="match status" value="1"/>
</dbReference>
<comment type="catalytic activity">
    <reaction evidence="3">
        <text>2-C-methyl-D-erythritol 4-phosphate + CTP + H(+) = 4-CDP-2-C-methyl-D-erythritol + diphosphate</text>
        <dbReference type="Rhea" id="RHEA:13429"/>
        <dbReference type="ChEBI" id="CHEBI:15378"/>
        <dbReference type="ChEBI" id="CHEBI:33019"/>
        <dbReference type="ChEBI" id="CHEBI:37563"/>
        <dbReference type="ChEBI" id="CHEBI:57823"/>
        <dbReference type="ChEBI" id="CHEBI:58262"/>
        <dbReference type="EC" id="2.7.7.60"/>
    </reaction>
</comment>
<dbReference type="FunFam" id="3.90.550.10:FF:000003">
    <property type="entry name" value="2-C-methyl-D-erythritol 4-phosphate cytidylyltransferase"/>
    <property type="match status" value="1"/>
</dbReference>
<keyword evidence="2 3" id="KW-0548">Nucleotidyltransferase</keyword>
<comment type="similarity">
    <text evidence="3">Belongs to the IspD/TarI cytidylyltransferase family. IspD subfamily.</text>
</comment>
<feature type="site" description="Positions MEP for the nucleophilic attack" evidence="3">
    <location>
        <position position="208"/>
    </location>
</feature>
<dbReference type="EMBL" id="VLLG01000003">
    <property type="protein sequence ID" value="TWI88024.1"/>
    <property type="molecule type" value="Genomic_DNA"/>
</dbReference>
<feature type="site" description="Transition state stabilizer" evidence="3">
    <location>
        <position position="25"/>
    </location>
</feature>
<dbReference type="GO" id="GO:0050518">
    <property type="term" value="F:2-C-methyl-D-erythritol 4-phosphate cytidylyltransferase activity"/>
    <property type="evidence" value="ECO:0007669"/>
    <property type="project" value="UniProtKB-UniRule"/>
</dbReference>
<evidence type="ECO:0000313" key="5">
    <source>
        <dbReference type="Proteomes" id="UP000316778"/>
    </source>
</evidence>
<dbReference type="Gene3D" id="3.90.550.10">
    <property type="entry name" value="Spore Coat Polysaccharide Biosynthesis Protein SpsA, Chain A"/>
    <property type="match status" value="1"/>
</dbReference>
<reference evidence="4 5" key="1">
    <citation type="journal article" date="2013" name="Stand. Genomic Sci.">
        <title>Genomic Encyclopedia of Type Strains, Phase I: The one thousand microbial genomes (KMG-I) project.</title>
        <authorList>
            <person name="Kyrpides N.C."/>
            <person name="Woyke T."/>
            <person name="Eisen J.A."/>
            <person name="Garrity G."/>
            <person name="Lilburn T.G."/>
            <person name="Beck B.J."/>
            <person name="Whitman W.B."/>
            <person name="Hugenholtz P."/>
            <person name="Klenk H.P."/>
        </authorList>
    </citation>
    <scope>NUCLEOTIDE SEQUENCE [LARGE SCALE GENOMIC DNA]</scope>
    <source>
        <strain evidence="4 5">DSM 13484</strain>
    </source>
</reference>
<dbReference type="GO" id="GO:0019288">
    <property type="term" value="P:isopentenyl diphosphate biosynthetic process, methylerythritol 4-phosphate pathway"/>
    <property type="evidence" value="ECO:0007669"/>
    <property type="project" value="UniProtKB-UniRule"/>
</dbReference>
<comment type="caution">
    <text evidence="4">The sequence shown here is derived from an EMBL/GenBank/DDBJ whole genome shotgun (WGS) entry which is preliminary data.</text>
</comment>
<keyword evidence="1 3" id="KW-0808">Transferase</keyword>
<organism evidence="4 5">
    <name type="scientific">Chitinophaga japonensis</name>
    <name type="common">Flexibacter japonensis</name>
    <dbReference type="NCBI Taxonomy" id="104662"/>
    <lineage>
        <taxon>Bacteria</taxon>
        <taxon>Pseudomonadati</taxon>
        <taxon>Bacteroidota</taxon>
        <taxon>Chitinophagia</taxon>
        <taxon>Chitinophagales</taxon>
        <taxon>Chitinophagaceae</taxon>
        <taxon>Chitinophaga</taxon>
    </lineage>
</organism>
<dbReference type="CDD" id="cd02516">
    <property type="entry name" value="CDP-ME_synthetase"/>
    <property type="match status" value="1"/>
</dbReference>
<name>A0A562T460_CHIJA</name>
<evidence type="ECO:0000313" key="4">
    <source>
        <dbReference type="EMBL" id="TWI88024.1"/>
    </source>
</evidence>
<dbReference type="InterPro" id="IPR029044">
    <property type="entry name" value="Nucleotide-diphossugar_trans"/>
</dbReference>